<accession>V9XMR4</accession>
<feature type="compositionally biased region" description="Basic and acidic residues" evidence="2">
    <location>
        <begin position="68"/>
        <end position="95"/>
    </location>
</feature>
<protein>
    <submittedName>
        <fullName evidence="4">1.G9.2</fullName>
    </submittedName>
</protein>
<feature type="coiled-coil region" evidence="1">
    <location>
        <begin position="20"/>
        <end position="50"/>
    </location>
</feature>
<evidence type="ECO:0000256" key="3">
    <source>
        <dbReference type="SAM" id="SignalP"/>
    </source>
</evidence>
<feature type="coiled-coil region" evidence="1">
    <location>
        <begin position="130"/>
        <end position="157"/>
    </location>
</feature>
<evidence type="ECO:0000313" key="4">
    <source>
        <dbReference type="EMBL" id="AHD24735.1"/>
    </source>
</evidence>
<feature type="region of interest" description="Disordered" evidence="2">
    <location>
        <begin position="61"/>
        <end position="103"/>
    </location>
</feature>
<sequence length="225" mass="26745">MRIIFAIFVFIVSYQVVFGEYDLDHLKQELEEKVNQLKQESQQLPEATEVDIDKKLKHHKRFLATNNKSKEKTNTNDKSKEKTNTNDKSKGEKKINTNSLNHPKDSFEHLNKIRILNCTIEGLANKIQLIKTNKEVIKRYNEELKKMETLCGKKRNDYMKKCFKELKSVIFDLDKCEDYLEVADQFCKRQRSNLIYNRQNETLSNISDYYSKKNKLIEKCQNHLQ</sequence>
<evidence type="ECO:0000256" key="2">
    <source>
        <dbReference type="SAM" id="MobiDB-lite"/>
    </source>
</evidence>
<keyword evidence="3" id="KW-0732">Signal</keyword>
<name>V9XMR4_SCHMD</name>
<organism evidence="4">
    <name type="scientific">Schmidtea mediterranea</name>
    <name type="common">Freshwater planarian flatworm</name>
    <dbReference type="NCBI Taxonomy" id="79327"/>
    <lineage>
        <taxon>Eukaryota</taxon>
        <taxon>Metazoa</taxon>
        <taxon>Spiralia</taxon>
        <taxon>Lophotrochozoa</taxon>
        <taxon>Platyhelminthes</taxon>
        <taxon>Rhabditophora</taxon>
        <taxon>Seriata</taxon>
        <taxon>Tricladida</taxon>
        <taxon>Continenticola</taxon>
        <taxon>Geoplanoidea</taxon>
        <taxon>Dugesiidae</taxon>
        <taxon>Schmidtea</taxon>
    </lineage>
</organism>
<dbReference type="EMBL" id="KF730678">
    <property type="protein sequence ID" value="AHD24735.1"/>
    <property type="molecule type" value="mRNA"/>
</dbReference>
<feature type="chain" id="PRO_5004784855" evidence="3">
    <location>
        <begin position="20"/>
        <end position="225"/>
    </location>
</feature>
<proteinExistence type="evidence at transcript level"/>
<feature type="signal peptide" evidence="3">
    <location>
        <begin position="1"/>
        <end position="19"/>
    </location>
</feature>
<reference evidence="4" key="1">
    <citation type="submission" date="2013-10" db="EMBL/GenBank/DDBJ databases">
        <title>Expression cloning of novel planarian secreted proteins by a yeast-based Signal Sequence Trap screen.</title>
        <authorList>
            <person name="Rossi A."/>
        </authorList>
    </citation>
    <scope>NUCLEOTIDE SEQUENCE</scope>
</reference>
<dbReference type="AlphaFoldDB" id="V9XMR4"/>
<evidence type="ECO:0000256" key="1">
    <source>
        <dbReference type="SAM" id="Coils"/>
    </source>
</evidence>
<keyword evidence="1" id="KW-0175">Coiled coil</keyword>